<keyword evidence="14" id="KW-0325">Glycoprotein</keyword>
<evidence type="ECO:0000259" key="17">
    <source>
        <dbReference type="PROSITE" id="PS51471"/>
    </source>
</evidence>
<dbReference type="Proteomes" id="UP000306102">
    <property type="component" value="Unassembled WGS sequence"/>
</dbReference>
<comment type="caution">
    <text evidence="18">The sequence shown here is derived from an EMBL/GenBank/DDBJ whole genome shotgun (WGS) entry which is preliminary data.</text>
</comment>
<evidence type="ECO:0000256" key="10">
    <source>
        <dbReference type="ARBA" id="ARBA00022989"/>
    </source>
</evidence>
<evidence type="ECO:0000256" key="2">
    <source>
        <dbReference type="ARBA" id="ARBA00004648"/>
    </source>
</evidence>
<dbReference type="GO" id="GO:0005789">
    <property type="term" value="C:endoplasmic reticulum membrane"/>
    <property type="evidence" value="ECO:0007669"/>
    <property type="project" value="UniProtKB-SubCell"/>
</dbReference>
<comment type="catalytic activity">
    <reaction evidence="15">
        <text>L-prolyl-[collagen] + 2-oxoglutarate + O2 = trans-4-hydroxy-L-prolyl-[collagen] + succinate + CO2</text>
        <dbReference type="Rhea" id="RHEA:18945"/>
        <dbReference type="Rhea" id="RHEA-COMP:11676"/>
        <dbReference type="Rhea" id="RHEA-COMP:11680"/>
        <dbReference type="ChEBI" id="CHEBI:15379"/>
        <dbReference type="ChEBI" id="CHEBI:16526"/>
        <dbReference type="ChEBI" id="CHEBI:16810"/>
        <dbReference type="ChEBI" id="CHEBI:30031"/>
        <dbReference type="ChEBI" id="CHEBI:50342"/>
        <dbReference type="ChEBI" id="CHEBI:61965"/>
        <dbReference type="EC" id="1.14.11.2"/>
    </reaction>
</comment>
<evidence type="ECO:0000256" key="15">
    <source>
        <dbReference type="ARBA" id="ARBA00049169"/>
    </source>
</evidence>
<keyword evidence="6" id="KW-0479">Metal-binding</keyword>
<keyword evidence="5" id="KW-0812">Transmembrane</keyword>
<comment type="similarity">
    <text evidence="3">Belongs to the P4HA family.</text>
</comment>
<keyword evidence="13" id="KW-0472">Membrane</keyword>
<sequence>MKSQFLPQMKPKGKRIWGFKSKLGLPIIFLLCSLFFLAGLFGSTLLFQDVPGVRSPPRWLESVEEEDNSTPHGETGESRVASIPFQVLSWEPRALYFPNFATAEQCQSIIEMARLKLKPSTLALRKGETAENTKGVRTSSGTFISASEDRTGVLAAVEQKIARATMIPRSHGEAFNILRYEIGQRYVSHYDAFNPTEYGPQKSQRMASFLLYLSDVEEGGETMFPFENGSNIGVGYDYEKCIGLKVKPRQGDGLLFYSLFPNGTIDKTSLHGSCPVIKGEKWVATKWIRDQELYD</sequence>
<evidence type="ECO:0000256" key="7">
    <source>
        <dbReference type="ARBA" id="ARBA00022824"/>
    </source>
</evidence>
<keyword evidence="8" id="KW-0223">Dioxygenase</keyword>
<protein>
    <recommendedName>
        <fullName evidence="4">procollagen-proline 4-dioxygenase</fullName>
        <ecNumber evidence="4">1.14.11.2</ecNumber>
    </recommendedName>
</protein>
<evidence type="ECO:0000256" key="14">
    <source>
        <dbReference type="ARBA" id="ARBA00023180"/>
    </source>
</evidence>
<name>A0A4S4D766_CAMSN</name>
<evidence type="ECO:0000256" key="11">
    <source>
        <dbReference type="ARBA" id="ARBA00023002"/>
    </source>
</evidence>
<comment type="cofactor">
    <cofactor evidence="1">
        <name>L-ascorbate</name>
        <dbReference type="ChEBI" id="CHEBI:38290"/>
    </cofactor>
</comment>
<keyword evidence="7" id="KW-0256">Endoplasmic reticulum</keyword>
<dbReference type="GO" id="GO:0005506">
    <property type="term" value="F:iron ion binding"/>
    <property type="evidence" value="ECO:0007669"/>
    <property type="project" value="InterPro"/>
</dbReference>
<accession>A0A4S4D766</accession>
<dbReference type="FunFam" id="2.60.120.620:FF:000002">
    <property type="entry name" value="Prolyl 4-hydroxylase 4"/>
    <property type="match status" value="1"/>
</dbReference>
<feature type="domain" description="Fe2OG dioxygenase" evidence="17">
    <location>
        <begin position="170"/>
        <end position="290"/>
    </location>
</feature>
<evidence type="ECO:0000256" key="13">
    <source>
        <dbReference type="ARBA" id="ARBA00023136"/>
    </source>
</evidence>
<proteinExistence type="inferred from homology"/>
<evidence type="ECO:0000256" key="6">
    <source>
        <dbReference type="ARBA" id="ARBA00022723"/>
    </source>
</evidence>
<keyword evidence="12" id="KW-0408">Iron</keyword>
<evidence type="ECO:0000256" key="1">
    <source>
        <dbReference type="ARBA" id="ARBA00001961"/>
    </source>
</evidence>
<dbReference type="PANTHER" id="PTHR10869:SF195">
    <property type="entry name" value="PROLYL 4-HYDROXYLASE 9-RELATED"/>
    <property type="match status" value="1"/>
</dbReference>
<dbReference type="PANTHER" id="PTHR10869">
    <property type="entry name" value="PROLYL 4-HYDROXYLASE ALPHA SUBUNIT"/>
    <property type="match status" value="1"/>
</dbReference>
<dbReference type="InterPro" id="IPR005123">
    <property type="entry name" value="Oxoglu/Fe-dep_dioxygenase_dom"/>
</dbReference>
<dbReference type="EC" id="1.14.11.2" evidence="4"/>
<evidence type="ECO:0000313" key="18">
    <source>
        <dbReference type="EMBL" id="THF97185.1"/>
    </source>
</evidence>
<dbReference type="GO" id="GO:0031418">
    <property type="term" value="F:L-ascorbic acid binding"/>
    <property type="evidence" value="ECO:0007669"/>
    <property type="project" value="InterPro"/>
</dbReference>
<keyword evidence="10" id="KW-1133">Transmembrane helix</keyword>
<gene>
    <name evidence="18" type="ORF">TEA_012307</name>
</gene>
<dbReference type="GO" id="GO:0004656">
    <property type="term" value="F:procollagen-proline 4-dioxygenase activity"/>
    <property type="evidence" value="ECO:0007669"/>
    <property type="project" value="UniProtKB-EC"/>
</dbReference>
<evidence type="ECO:0000256" key="4">
    <source>
        <dbReference type="ARBA" id="ARBA00012269"/>
    </source>
</evidence>
<evidence type="ECO:0000256" key="9">
    <source>
        <dbReference type="ARBA" id="ARBA00022968"/>
    </source>
</evidence>
<keyword evidence="19" id="KW-1185">Reference proteome</keyword>
<dbReference type="InterPro" id="IPR006620">
    <property type="entry name" value="Pro_4_hyd_alph"/>
</dbReference>
<dbReference type="SMART" id="SM00702">
    <property type="entry name" value="P4Hc"/>
    <property type="match status" value="1"/>
</dbReference>
<evidence type="ECO:0000256" key="5">
    <source>
        <dbReference type="ARBA" id="ARBA00022692"/>
    </source>
</evidence>
<dbReference type="Pfam" id="PF13640">
    <property type="entry name" value="2OG-FeII_Oxy_3"/>
    <property type="match status" value="1"/>
</dbReference>
<dbReference type="InterPro" id="IPR044862">
    <property type="entry name" value="Pro_4_hyd_alph_FE2OG_OXY"/>
</dbReference>
<feature type="region of interest" description="Disordered" evidence="16">
    <location>
        <begin position="58"/>
        <end position="78"/>
    </location>
</feature>
<organism evidence="18 19">
    <name type="scientific">Camellia sinensis var. sinensis</name>
    <name type="common">China tea</name>
    <dbReference type="NCBI Taxonomy" id="542762"/>
    <lineage>
        <taxon>Eukaryota</taxon>
        <taxon>Viridiplantae</taxon>
        <taxon>Streptophyta</taxon>
        <taxon>Embryophyta</taxon>
        <taxon>Tracheophyta</taxon>
        <taxon>Spermatophyta</taxon>
        <taxon>Magnoliopsida</taxon>
        <taxon>eudicotyledons</taxon>
        <taxon>Gunneridae</taxon>
        <taxon>Pentapetalae</taxon>
        <taxon>asterids</taxon>
        <taxon>Ericales</taxon>
        <taxon>Theaceae</taxon>
        <taxon>Camellia</taxon>
    </lineage>
</organism>
<evidence type="ECO:0000256" key="3">
    <source>
        <dbReference type="ARBA" id="ARBA00006511"/>
    </source>
</evidence>
<dbReference type="Gene3D" id="2.60.120.620">
    <property type="entry name" value="q2cbj1_9rhob like domain"/>
    <property type="match status" value="1"/>
</dbReference>
<evidence type="ECO:0000256" key="12">
    <source>
        <dbReference type="ARBA" id="ARBA00023004"/>
    </source>
</evidence>
<evidence type="ECO:0000256" key="8">
    <source>
        <dbReference type="ARBA" id="ARBA00022964"/>
    </source>
</evidence>
<comment type="subcellular location">
    <subcellularLocation>
        <location evidence="2">Endoplasmic reticulum membrane</location>
        <topology evidence="2">Single-pass type II membrane protein</topology>
    </subcellularLocation>
</comment>
<dbReference type="AlphaFoldDB" id="A0A4S4D766"/>
<dbReference type="EMBL" id="SDRB02012615">
    <property type="protein sequence ID" value="THF97185.1"/>
    <property type="molecule type" value="Genomic_DNA"/>
</dbReference>
<reference evidence="18 19" key="1">
    <citation type="journal article" date="2018" name="Proc. Natl. Acad. Sci. U.S.A.">
        <title>Draft genome sequence of Camellia sinensis var. sinensis provides insights into the evolution of the tea genome and tea quality.</title>
        <authorList>
            <person name="Wei C."/>
            <person name="Yang H."/>
            <person name="Wang S."/>
            <person name="Zhao J."/>
            <person name="Liu C."/>
            <person name="Gao L."/>
            <person name="Xia E."/>
            <person name="Lu Y."/>
            <person name="Tai Y."/>
            <person name="She G."/>
            <person name="Sun J."/>
            <person name="Cao H."/>
            <person name="Tong W."/>
            <person name="Gao Q."/>
            <person name="Li Y."/>
            <person name="Deng W."/>
            <person name="Jiang X."/>
            <person name="Wang W."/>
            <person name="Chen Q."/>
            <person name="Zhang S."/>
            <person name="Li H."/>
            <person name="Wu J."/>
            <person name="Wang P."/>
            <person name="Li P."/>
            <person name="Shi C."/>
            <person name="Zheng F."/>
            <person name="Jian J."/>
            <person name="Huang B."/>
            <person name="Shan D."/>
            <person name="Shi M."/>
            <person name="Fang C."/>
            <person name="Yue Y."/>
            <person name="Li F."/>
            <person name="Li D."/>
            <person name="Wei S."/>
            <person name="Han B."/>
            <person name="Jiang C."/>
            <person name="Yin Y."/>
            <person name="Xia T."/>
            <person name="Zhang Z."/>
            <person name="Bennetzen J.L."/>
            <person name="Zhao S."/>
            <person name="Wan X."/>
        </authorList>
    </citation>
    <scope>NUCLEOTIDE SEQUENCE [LARGE SCALE GENOMIC DNA]</scope>
    <source>
        <strain evidence="19">cv. Shuchazao</strain>
        <tissue evidence="18">Leaf</tissue>
    </source>
</reference>
<evidence type="ECO:0000256" key="16">
    <source>
        <dbReference type="SAM" id="MobiDB-lite"/>
    </source>
</evidence>
<dbReference type="PROSITE" id="PS51471">
    <property type="entry name" value="FE2OG_OXY"/>
    <property type="match status" value="1"/>
</dbReference>
<dbReference type="InterPro" id="IPR045054">
    <property type="entry name" value="P4HA-like"/>
</dbReference>
<evidence type="ECO:0000313" key="19">
    <source>
        <dbReference type="Proteomes" id="UP000306102"/>
    </source>
</evidence>
<keyword evidence="11" id="KW-0560">Oxidoreductase</keyword>
<keyword evidence="9" id="KW-0735">Signal-anchor</keyword>